<comment type="caution">
    <text evidence="1">The sequence shown here is derived from an EMBL/GenBank/DDBJ whole genome shotgun (WGS) entry which is preliminary data.</text>
</comment>
<reference evidence="1 2" key="1">
    <citation type="submission" date="2019-04" db="EMBL/GenBank/DDBJ databases">
        <authorList>
            <person name="Jiang L."/>
        </authorList>
    </citation>
    <scope>NUCLEOTIDE SEQUENCE [LARGE SCALE GENOMIC DNA]</scope>
    <source>
        <strain evidence="1 2">YIM 131853</strain>
    </source>
</reference>
<proteinExistence type="predicted"/>
<dbReference type="RefSeq" id="WP_136426754.1">
    <property type="nucleotide sequence ID" value="NZ_SSSM01000003.1"/>
</dbReference>
<gene>
    <name evidence="1" type="ORF">E6C64_06070</name>
</gene>
<evidence type="ECO:0000313" key="2">
    <source>
        <dbReference type="Proteomes" id="UP000309133"/>
    </source>
</evidence>
<accession>A0A4S4FN51</accession>
<dbReference type="OrthoDB" id="4932961at2"/>
<sequence>MSTAIGPHVRAVDESDLRVAVHAGSAPYAIAVAELPRSARIADSVSGAIVTLGGHGRWDLGVEQACAAGAVAMIVDSPAIGSVGLDLGLVVELASRVPLVLARPRLRPDVASDALATRRGDRGAAIIAVECAASTAGYRAMLCDAVGWARTLAGGTLSLASAGDTGQSVAALLVADQGASSHAVTILGARRDAGAEWLRAAIVGATRTEVAVQGRMRSAEVERADAEGRLRLPTRFESGERLALRRVLEAVRDQVLPTDADELRHDARLVGDFLDGPR</sequence>
<dbReference type="AlphaFoldDB" id="A0A4S4FN51"/>
<organism evidence="1 2">
    <name type="scientific">Naasia lichenicola</name>
    <dbReference type="NCBI Taxonomy" id="2565933"/>
    <lineage>
        <taxon>Bacteria</taxon>
        <taxon>Bacillati</taxon>
        <taxon>Actinomycetota</taxon>
        <taxon>Actinomycetes</taxon>
        <taxon>Micrococcales</taxon>
        <taxon>Microbacteriaceae</taxon>
        <taxon>Naasia</taxon>
    </lineage>
</organism>
<protein>
    <submittedName>
        <fullName evidence="1">Uncharacterized protein</fullName>
    </submittedName>
</protein>
<name>A0A4S4FN51_9MICO</name>
<dbReference type="Proteomes" id="UP000309133">
    <property type="component" value="Unassembled WGS sequence"/>
</dbReference>
<keyword evidence="2" id="KW-1185">Reference proteome</keyword>
<dbReference type="EMBL" id="SSSM01000003">
    <property type="protein sequence ID" value="THG31634.1"/>
    <property type="molecule type" value="Genomic_DNA"/>
</dbReference>
<evidence type="ECO:0000313" key="1">
    <source>
        <dbReference type="EMBL" id="THG31634.1"/>
    </source>
</evidence>